<accession>A0ABQ6ZJH1</accession>
<dbReference type="Pfam" id="PF00535">
    <property type="entry name" value="Glycos_transf_2"/>
    <property type="match status" value="1"/>
</dbReference>
<evidence type="ECO:0000313" key="3">
    <source>
        <dbReference type="Proteomes" id="UP000781710"/>
    </source>
</evidence>
<feature type="domain" description="Glycosyltransferase 2-like" evidence="1">
    <location>
        <begin position="6"/>
        <end position="126"/>
    </location>
</feature>
<dbReference type="CDD" id="cd00761">
    <property type="entry name" value="Glyco_tranf_GTA_type"/>
    <property type="match status" value="1"/>
</dbReference>
<dbReference type="EMBL" id="PDWW01000005">
    <property type="protein sequence ID" value="KAF1726184.1"/>
    <property type="molecule type" value="Genomic_DNA"/>
</dbReference>
<organism evidence="2 3">
    <name type="scientific">Pseudoxanthomonas japonensis</name>
    <dbReference type="NCBI Taxonomy" id="69284"/>
    <lineage>
        <taxon>Bacteria</taxon>
        <taxon>Pseudomonadati</taxon>
        <taxon>Pseudomonadota</taxon>
        <taxon>Gammaproteobacteria</taxon>
        <taxon>Lysobacterales</taxon>
        <taxon>Lysobacteraceae</taxon>
        <taxon>Pseudoxanthomonas</taxon>
    </lineage>
</organism>
<reference evidence="2 3" key="1">
    <citation type="submission" date="2017-10" db="EMBL/GenBank/DDBJ databases">
        <title>Whole genome sequencing of members of genus Pseudoxanthomonas.</title>
        <authorList>
            <person name="Kumar S."/>
            <person name="Bansal K."/>
            <person name="Kaur A."/>
            <person name="Patil P."/>
            <person name="Sharma S."/>
            <person name="Patil P.B."/>
        </authorList>
    </citation>
    <scope>NUCLEOTIDE SEQUENCE [LARGE SCALE GENOMIC DNA]</scope>
    <source>
        <strain evidence="2 3">DSM 17109</strain>
    </source>
</reference>
<sequence length="650" mass="73812">MNMKVSIIVPCHNAIGKIERCLASLRAQDFASPYEVIFVDDCSDDGTYAYLEAEAARHANWRVFQTEANSGSPSRPRNLGTRVASGDYVFFLDCDDRILADTLSVHHAHAVANDCCVVRGYLIVDDGKQLIEMNRVVNFGEAEGKRERVELIISKQSTTVPSLIKRDLLLHGGIAWNEQLRMGEDTLFLIDVLTAAERIDYIEHATFIYNKAVTQVASSTRTYGARELGNHLAVWDAAERKLAWLGLSYVGIRFQVGLQTVLQALVRYYSGDIDPALFKRFSDFVSQHWHVVSAFRFNARLARLLELLHANDYSGFFEEAKPRLLVAGYDLKFIEKVVPLLSRRFQVRVDEWTGHNEHDVAASRDALDWAELIFCEWLLGNAVWYSRYKRNDQRLIVRAHRFELSRQFGHIVEDDNVDVYIAVSVLYVERLIETFRISRAKVRLLPNYVDATGYASMEAADRVYNLALIGSLPSRKGLMKALELLRSLVEVDPRYNLSVYGKSAMETTWVMRDPLEEAYFRRCEDYIQAHGLSGRVRFKGHVDVTRALAEVGFVLSVSDDERLPESFHIAPSDGFASGGQGLLLDWSGVEYIYPSDSVFPSLEAMRDHILRSADYATFQEGAKKGHEFVGREYSASLFLDRLDGILRDLL</sequence>
<comment type="caution">
    <text evidence="2">The sequence shown here is derived from an EMBL/GenBank/DDBJ whole genome shotgun (WGS) entry which is preliminary data.</text>
</comment>
<proteinExistence type="predicted"/>
<gene>
    <name evidence="2" type="ORF">CSC78_05850</name>
</gene>
<keyword evidence="2" id="KW-0808">Transferase</keyword>
<dbReference type="SUPFAM" id="SSF53448">
    <property type="entry name" value="Nucleotide-diphospho-sugar transferases"/>
    <property type="match status" value="1"/>
</dbReference>
<dbReference type="PANTHER" id="PTHR22916">
    <property type="entry name" value="GLYCOSYLTRANSFERASE"/>
    <property type="match status" value="1"/>
</dbReference>
<dbReference type="GO" id="GO:0016740">
    <property type="term" value="F:transferase activity"/>
    <property type="evidence" value="ECO:0007669"/>
    <property type="project" value="UniProtKB-KW"/>
</dbReference>
<dbReference type="SUPFAM" id="SSF53756">
    <property type="entry name" value="UDP-Glycosyltransferase/glycogen phosphorylase"/>
    <property type="match status" value="1"/>
</dbReference>
<keyword evidence="3" id="KW-1185">Reference proteome</keyword>
<evidence type="ECO:0000259" key="1">
    <source>
        <dbReference type="Pfam" id="PF00535"/>
    </source>
</evidence>
<dbReference type="InterPro" id="IPR001173">
    <property type="entry name" value="Glyco_trans_2-like"/>
</dbReference>
<dbReference type="RefSeq" id="WP_162336971.1">
    <property type="nucleotide sequence ID" value="NZ_JBHSRQ010000008.1"/>
</dbReference>
<evidence type="ECO:0000313" key="2">
    <source>
        <dbReference type="EMBL" id="KAF1726184.1"/>
    </source>
</evidence>
<dbReference type="Gene3D" id="3.40.50.2000">
    <property type="entry name" value="Glycogen Phosphorylase B"/>
    <property type="match status" value="1"/>
</dbReference>
<protein>
    <submittedName>
        <fullName evidence="2">Glycosyl transferase</fullName>
    </submittedName>
</protein>
<dbReference type="PANTHER" id="PTHR22916:SF3">
    <property type="entry name" value="UDP-GLCNAC:BETAGAL BETA-1,3-N-ACETYLGLUCOSAMINYLTRANSFERASE-LIKE PROTEIN 1"/>
    <property type="match status" value="1"/>
</dbReference>
<dbReference type="InterPro" id="IPR029044">
    <property type="entry name" value="Nucleotide-diphossugar_trans"/>
</dbReference>
<dbReference type="Proteomes" id="UP000781710">
    <property type="component" value="Unassembled WGS sequence"/>
</dbReference>
<name>A0ABQ6ZJH1_9GAMM</name>
<dbReference type="Gene3D" id="3.90.550.10">
    <property type="entry name" value="Spore Coat Polysaccharide Biosynthesis Protein SpsA, Chain A"/>
    <property type="match status" value="1"/>
</dbReference>